<feature type="region of interest" description="Disordered" evidence="1">
    <location>
        <begin position="31"/>
        <end position="156"/>
    </location>
</feature>
<feature type="compositionally biased region" description="Basic and acidic residues" evidence="1">
    <location>
        <begin position="265"/>
        <end position="277"/>
    </location>
</feature>
<comment type="caution">
    <text evidence="2">The sequence shown here is derived from an EMBL/GenBank/DDBJ whole genome shotgun (WGS) entry which is preliminary data.</text>
</comment>
<evidence type="ECO:0000256" key="1">
    <source>
        <dbReference type="SAM" id="MobiDB-lite"/>
    </source>
</evidence>
<feature type="compositionally biased region" description="Low complexity" evidence="1">
    <location>
        <begin position="229"/>
        <end position="263"/>
    </location>
</feature>
<feature type="compositionally biased region" description="Basic and acidic residues" evidence="1">
    <location>
        <begin position="121"/>
        <end position="133"/>
    </location>
</feature>
<dbReference type="Pfam" id="PF08193">
    <property type="entry name" value="INO80_Ies4"/>
    <property type="match status" value="1"/>
</dbReference>
<dbReference type="InterPro" id="IPR013175">
    <property type="entry name" value="INO80_su_Ies4"/>
</dbReference>
<evidence type="ECO:0000313" key="3">
    <source>
        <dbReference type="Proteomes" id="UP001583280"/>
    </source>
</evidence>
<evidence type="ECO:0008006" key="4">
    <source>
        <dbReference type="Google" id="ProtNLM"/>
    </source>
</evidence>
<dbReference type="Proteomes" id="UP001583280">
    <property type="component" value="Unassembled WGS sequence"/>
</dbReference>
<name>A0ABR3YQ52_9PEZI</name>
<accession>A0ABR3YQ52</accession>
<feature type="compositionally biased region" description="Basic and acidic residues" evidence="1">
    <location>
        <begin position="202"/>
        <end position="211"/>
    </location>
</feature>
<evidence type="ECO:0000313" key="2">
    <source>
        <dbReference type="EMBL" id="KAL1890498.1"/>
    </source>
</evidence>
<dbReference type="PANTHER" id="PTHR28061:SF1">
    <property type="entry name" value="INO80 COMPLEX SUBUNIT 4"/>
    <property type="match status" value="1"/>
</dbReference>
<feature type="compositionally biased region" description="Polar residues" evidence="1">
    <location>
        <begin position="285"/>
        <end position="298"/>
    </location>
</feature>
<dbReference type="PANTHER" id="PTHR28061">
    <property type="entry name" value="INO EIGHTY SUBUNIT 4"/>
    <property type="match status" value="1"/>
</dbReference>
<feature type="region of interest" description="Disordered" evidence="1">
    <location>
        <begin position="184"/>
        <end position="307"/>
    </location>
</feature>
<gene>
    <name evidence="2" type="ORF">Cpir12675_005361</name>
</gene>
<organism evidence="2 3">
    <name type="scientific">Ceratocystis pirilliformis</name>
    <dbReference type="NCBI Taxonomy" id="259994"/>
    <lineage>
        <taxon>Eukaryota</taxon>
        <taxon>Fungi</taxon>
        <taxon>Dikarya</taxon>
        <taxon>Ascomycota</taxon>
        <taxon>Pezizomycotina</taxon>
        <taxon>Sordariomycetes</taxon>
        <taxon>Hypocreomycetidae</taxon>
        <taxon>Microascales</taxon>
        <taxon>Ceratocystidaceae</taxon>
        <taxon>Ceratocystis</taxon>
    </lineage>
</organism>
<protein>
    <recommendedName>
        <fullName evidence="4">INO80 complex subunit 4</fullName>
    </recommendedName>
</protein>
<sequence>MAAAVSSKPASAKITLKVTPEKLRAILYQEDKLQSPLPDLKPEREASTVPSNTASLNAVTVDTTMSMTNGDATITDSAPETPGQPGTPSMAPPTKKGVKRAAPGVNGEPRDRKKPGPKKKKLDDGEMKSDRNHKLGPKANQGAINAGLRALDRSGKPCRKWVKGSFTIKSFTGVTWDISRWAAPAQAKPETEGAVDVATCDKAAKESDVKTTSKVPKTKTKPAEVGSKDASVASASAPASASATPTPTDVAASPTAVASAATALGEKKVGNEAKTEEAQDVDMQDASSSSVPSLATNSPLPPAIAAA</sequence>
<keyword evidence="3" id="KW-1185">Reference proteome</keyword>
<feature type="compositionally biased region" description="Polar residues" evidence="1">
    <location>
        <begin position="48"/>
        <end position="78"/>
    </location>
</feature>
<reference evidence="2 3" key="1">
    <citation type="journal article" date="2024" name="IMA Fungus">
        <title>IMA Genome - F19 : A genome assembly and annotation guide to empower mycologists, including annotated draft genome sequences of Ceratocystis pirilliformis, Diaporthe australafricana, Fusarium ophioides, Paecilomyces lecythidis, and Sporothrix stenoceras.</title>
        <authorList>
            <person name="Aylward J."/>
            <person name="Wilson A.M."/>
            <person name="Visagie C.M."/>
            <person name="Spraker J."/>
            <person name="Barnes I."/>
            <person name="Buitendag C."/>
            <person name="Ceriani C."/>
            <person name="Del Mar Angel L."/>
            <person name="du Plessis D."/>
            <person name="Fuchs T."/>
            <person name="Gasser K."/>
            <person name="Kramer D."/>
            <person name="Li W."/>
            <person name="Munsamy K."/>
            <person name="Piso A."/>
            <person name="Price J.L."/>
            <person name="Sonnekus B."/>
            <person name="Thomas C."/>
            <person name="van der Nest A."/>
            <person name="van Dijk A."/>
            <person name="van Heerden A."/>
            <person name="van Vuuren N."/>
            <person name="Yilmaz N."/>
            <person name="Duong T.A."/>
            <person name="van der Merwe N.A."/>
            <person name="Wingfield M.J."/>
            <person name="Wingfield B.D."/>
        </authorList>
    </citation>
    <scope>NUCLEOTIDE SEQUENCE [LARGE SCALE GENOMIC DNA]</scope>
    <source>
        <strain evidence="2 3">CMW 12675</strain>
    </source>
</reference>
<dbReference type="EMBL" id="JAWDJO010000181">
    <property type="protein sequence ID" value="KAL1890498.1"/>
    <property type="molecule type" value="Genomic_DNA"/>
</dbReference>
<proteinExistence type="predicted"/>